<sequence length="204" mass="20597">MHQVFRRSAATAAAIAATTLIIAGCSDDDDDSSSSSSATSSVSASTDASTDTSGNASAAEDVKLESADGTEVTLTGAIAAKFTAATDQQRADLGKPLTGDDASGTSDSGLTFQQFDGGVISSTGDSAFITWGKIRDAWNVKRDDTGVPSESGKGGSTGPLGAPTSDETDEGGLKQSTFENGKITWDPATDTIEVTVKDKVVAAE</sequence>
<dbReference type="EMBL" id="CP045809">
    <property type="protein sequence ID" value="QHN33653.1"/>
    <property type="molecule type" value="Genomic_DNA"/>
</dbReference>
<proteinExistence type="predicted"/>
<accession>A0ABX6ICJ0</accession>
<gene>
    <name evidence="2" type="ORF">GII31_00740</name>
</gene>
<dbReference type="PROSITE" id="PS51257">
    <property type="entry name" value="PROKAR_LIPOPROTEIN"/>
    <property type="match status" value="1"/>
</dbReference>
<dbReference type="RefSeq" id="WP_213245889.1">
    <property type="nucleotide sequence ID" value="NZ_CP045806.1"/>
</dbReference>
<feature type="compositionally biased region" description="Low complexity" evidence="1">
    <location>
        <begin position="33"/>
        <end position="59"/>
    </location>
</feature>
<protein>
    <recommendedName>
        <fullName evidence="4">LGFP repeat-containing protein</fullName>
    </recommendedName>
</protein>
<dbReference type="InterPro" id="IPR013207">
    <property type="entry name" value="LGFP"/>
</dbReference>
<organism evidence="2 3">
    <name type="scientific">Gordonia pseudamarae</name>
    <dbReference type="NCBI Taxonomy" id="2831662"/>
    <lineage>
        <taxon>Bacteria</taxon>
        <taxon>Bacillati</taxon>
        <taxon>Actinomycetota</taxon>
        <taxon>Actinomycetes</taxon>
        <taxon>Mycobacteriales</taxon>
        <taxon>Gordoniaceae</taxon>
        <taxon>Gordonia</taxon>
    </lineage>
</organism>
<evidence type="ECO:0000313" key="3">
    <source>
        <dbReference type="Proteomes" id="UP001059836"/>
    </source>
</evidence>
<evidence type="ECO:0008006" key="4">
    <source>
        <dbReference type="Google" id="ProtNLM"/>
    </source>
</evidence>
<dbReference type="Pfam" id="PF08310">
    <property type="entry name" value="LGFP"/>
    <property type="match status" value="2"/>
</dbReference>
<reference evidence="2" key="1">
    <citation type="journal article" date="2021" name="Nat. Microbiol.">
        <title>Cocultivation of an ultrasmall environmental parasitic bacterium with lytic ability against bacteria associated with wastewater foams.</title>
        <authorList>
            <person name="Batinovic S."/>
            <person name="Rose J.J.A."/>
            <person name="Ratcliffe J."/>
            <person name="Seviour R.J."/>
            <person name="Petrovski S."/>
        </authorList>
    </citation>
    <scope>NUCLEOTIDE SEQUENCE</scope>
    <source>
        <strain evidence="2">CON9</strain>
    </source>
</reference>
<name>A0ABX6ICJ0_9ACTN</name>
<feature type="region of interest" description="Disordered" evidence="1">
    <location>
        <begin position="26"/>
        <end position="70"/>
    </location>
</feature>
<evidence type="ECO:0000313" key="2">
    <source>
        <dbReference type="EMBL" id="QHN33653.1"/>
    </source>
</evidence>
<keyword evidence="3" id="KW-1185">Reference proteome</keyword>
<dbReference type="Proteomes" id="UP001059836">
    <property type="component" value="Chromosome"/>
</dbReference>
<evidence type="ECO:0000256" key="1">
    <source>
        <dbReference type="SAM" id="MobiDB-lite"/>
    </source>
</evidence>
<feature type="region of interest" description="Disordered" evidence="1">
    <location>
        <begin position="142"/>
        <end position="189"/>
    </location>
</feature>